<dbReference type="PRINTS" id="PR00598">
    <property type="entry name" value="HTHMARR"/>
</dbReference>
<evidence type="ECO:0000256" key="2">
    <source>
        <dbReference type="ARBA" id="ARBA00023125"/>
    </source>
</evidence>
<dbReference type="PANTHER" id="PTHR42756">
    <property type="entry name" value="TRANSCRIPTIONAL REGULATOR, MARR"/>
    <property type="match status" value="1"/>
</dbReference>
<keyword evidence="3" id="KW-0804">Transcription</keyword>
<sequence length="101" mass="11749">MLKHISEKGAMKASDLSKLMEVSASHITAVTDALVEKDYITRQRSNSDRRIVELALTTKGEEMLDFYNQKKLEYFQETFKSFSEDEINQLIRLFEKILKKG</sequence>
<dbReference type="PANTHER" id="PTHR42756:SF1">
    <property type="entry name" value="TRANSCRIPTIONAL REPRESSOR OF EMRAB OPERON"/>
    <property type="match status" value="1"/>
</dbReference>
<proteinExistence type="predicted"/>
<dbReference type="Pfam" id="PF01047">
    <property type="entry name" value="MarR"/>
    <property type="match status" value="1"/>
</dbReference>
<evidence type="ECO:0000256" key="1">
    <source>
        <dbReference type="ARBA" id="ARBA00023015"/>
    </source>
</evidence>
<reference evidence="5 6" key="1">
    <citation type="submission" date="2021-01" db="EMBL/GenBank/DDBJ databases">
        <title>Genomic Encyclopedia of Type Strains, Phase IV (KMG-IV): sequencing the most valuable type-strain genomes for metagenomic binning, comparative biology and taxonomic classification.</title>
        <authorList>
            <person name="Goeker M."/>
        </authorList>
    </citation>
    <scope>NUCLEOTIDE SEQUENCE [LARGE SCALE GENOMIC DNA]</scope>
    <source>
        <strain evidence="5 6">DSM 24834</strain>
    </source>
</reference>
<dbReference type="InterPro" id="IPR000835">
    <property type="entry name" value="HTH_MarR-typ"/>
</dbReference>
<protein>
    <submittedName>
        <fullName evidence="5">DNA-binding MarR family transcriptional regulator</fullName>
    </submittedName>
</protein>
<evidence type="ECO:0000259" key="4">
    <source>
        <dbReference type="PROSITE" id="PS50995"/>
    </source>
</evidence>
<keyword evidence="2 5" id="KW-0238">DNA-binding</keyword>
<name>A0ABS2N8P9_9BACI</name>
<keyword evidence="6" id="KW-1185">Reference proteome</keyword>
<dbReference type="PROSITE" id="PS50995">
    <property type="entry name" value="HTH_MARR_2"/>
    <property type="match status" value="1"/>
</dbReference>
<dbReference type="SUPFAM" id="SSF46785">
    <property type="entry name" value="Winged helix' DNA-binding domain"/>
    <property type="match status" value="1"/>
</dbReference>
<keyword evidence="1" id="KW-0805">Transcription regulation</keyword>
<dbReference type="InterPro" id="IPR036388">
    <property type="entry name" value="WH-like_DNA-bd_sf"/>
</dbReference>
<dbReference type="EMBL" id="JAFBDZ010000001">
    <property type="protein sequence ID" value="MBM7584213.1"/>
    <property type="molecule type" value="Genomic_DNA"/>
</dbReference>
<feature type="domain" description="HTH marR-type" evidence="4">
    <location>
        <begin position="1"/>
        <end position="99"/>
    </location>
</feature>
<dbReference type="Proteomes" id="UP001646157">
    <property type="component" value="Unassembled WGS sequence"/>
</dbReference>
<dbReference type="Gene3D" id="1.10.10.10">
    <property type="entry name" value="Winged helix-like DNA-binding domain superfamily/Winged helix DNA-binding domain"/>
    <property type="match status" value="1"/>
</dbReference>
<organism evidence="5 6">
    <name type="scientific">Rossellomorea pakistanensis</name>
    <dbReference type="NCBI Taxonomy" id="992288"/>
    <lineage>
        <taxon>Bacteria</taxon>
        <taxon>Bacillati</taxon>
        <taxon>Bacillota</taxon>
        <taxon>Bacilli</taxon>
        <taxon>Bacillales</taxon>
        <taxon>Bacillaceae</taxon>
        <taxon>Rossellomorea</taxon>
    </lineage>
</organism>
<accession>A0ABS2N8P9</accession>
<comment type="caution">
    <text evidence="5">The sequence shown here is derived from an EMBL/GenBank/DDBJ whole genome shotgun (WGS) entry which is preliminary data.</text>
</comment>
<dbReference type="SMART" id="SM00347">
    <property type="entry name" value="HTH_MARR"/>
    <property type="match status" value="1"/>
</dbReference>
<dbReference type="InterPro" id="IPR036390">
    <property type="entry name" value="WH_DNA-bd_sf"/>
</dbReference>
<evidence type="ECO:0000256" key="3">
    <source>
        <dbReference type="ARBA" id="ARBA00023163"/>
    </source>
</evidence>
<dbReference type="GO" id="GO:0003677">
    <property type="term" value="F:DNA binding"/>
    <property type="evidence" value="ECO:0007669"/>
    <property type="project" value="UniProtKB-KW"/>
</dbReference>
<gene>
    <name evidence="5" type="ORF">JOC86_000750</name>
</gene>
<evidence type="ECO:0000313" key="5">
    <source>
        <dbReference type="EMBL" id="MBM7584213.1"/>
    </source>
</evidence>
<evidence type="ECO:0000313" key="6">
    <source>
        <dbReference type="Proteomes" id="UP001646157"/>
    </source>
</evidence>